<sequence length="118" mass="13558">MKRYIALISVLLAFATALVGCNLNRVGTDKYYVQITTDGKEEVSKDRHGEIQGKKFEYKLPGFNEEGKEEQLEFTAQHNLRKDAFLRVYYSKDKGVKSWEEVKGNELPVKVKEKLGVK</sequence>
<dbReference type="Gene3D" id="2.40.50.480">
    <property type="match status" value="1"/>
</dbReference>
<reference evidence="2 3" key="1">
    <citation type="submission" date="2017-09" db="EMBL/GenBank/DDBJ databases">
        <title>Large-scale bioinformatics analysis of Bacillus genomes uncovers conserved roles of natural products in bacterial physiology.</title>
        <authorList>
            <consortium name="Agbiome Team Llc"/>
            <person name="Bleich R.M."/>
            <person name="Grubbs K.J."/>
            <person name="Santa Maria K.C."/>
            <person name="Allen S.E."/>
            <person name="Farag S."/>
            <person name="Shank E.A."/>
            <person name="Bowers A."/>
        </authorList>
    </citation>
    <scope>NUCLEOTIDE SEQUENCE [LARGE SCALE GENOMIC DNA]</scope>
    <source>
        <strain evidence="2 3">AFS089089</strain>
    </source>
</reference>
<dbReference type="NCBIfam" id="TIGR01655">
    <property type="entry name" value="yxeA_fam"/>
    <property type="match status" value="1"/>
</dbReference>
<name>A0A9X6TLW0_BACTU</name>
<accession>A0A9X6TLW0</accession>
<dbReference type="PANTHER" id="PTHR36433:SF2">
    <property type="entry name" value="YXEA FAMILY PROTEIN"/>
    <property type="match status" value="1"/>
</dbReference>
<evidence type="ECO:0000313" key="3">
    <source>
        <dbReference type="Proteomes" id="UP000220702"/>
    </source>
</evidence>
<dbReference type="PROSITE" id="PS51257">
    <property type="entry name" value="PROKAR_LIPOPROTEIN"/>
    <property type="match status" value="1"/>
</dbReference>
<feature type="signal peptide" evidence="1">
    <location>
        <begin position="1"/>
        <end position="19"/>
    </location>
</feature>
<comment type="caution">
    <text evidence="2">The sequence shown here is derived from an EMBL/GenBank/DDBJ whole genome shotgun (WGS) entry which is preliminary data.</text>
</comment>
<proteinExistence type="predicted"/>
<keyword evidence="1" id="KW-0732">Signal</keyword>
<dbReference type="InterPro" id="IPR036166">
    <property type="entry name" value="YxeA-like_sf"/>
</dbReference>
<feature type="chain" id="PRO_5040901073" description="YxeA family protein" evidence="1">
    <location>
        <begin position="20"/>
        <end position="118"/>
    </location>
</feature>
<organism evidence="2 3">
    <name type="scientific">Bacillus thuringiensis</name>
    <dbReference type="NCBI Taxonomy" id="1428"/>
    <lineage>
        <taxon>Bacteria</taxon>
        <taxon>Bacillati</taxon>
        <taxon>Bacillota</taxon>
        <taxon>Bacilli</taxon>
        <taxon>Bacillales</taxon>
        <taxon>Bacillaceae</taxon>
        <taxon>Bacillus</taxon>
        <taxon>Bacillus cereus group</taxon>
    </lineage>
</organism>
<evidence type="ECO:0000256" key="1">
    <source>
        <dbReference type="SAM" id="SignalP"/>
    </source>
</evidence>
<gene>
    <name evidence="2" type="ORF">CON71_16235</name>
</gene>
<dbReference type="AlphaFoldDB" id="A0A9X6TLW0"/>
<protein>
    <recommendedName>
        <fullName evidence="4">YxeA family protein</fullName>
    </recommendedName>
</protein>
<evidence type="ECO:0000313" key="2">
    <source>
        <dbReference type="EMBL" id="PEA88871.1"/>
    </source>
</evidence>
<dbReference type="SUPFAM" id="SSF159121">
    <property type="entry name" value="BC4932-like"/>
    <property type="match status" value="1"/>
</dbReference>
<evidence type="ECO:0008006" key="4">
    <source>
        <dbReference type="Google" id="ProtNLM"/>
    </source>
</evidence>
<dbReference type="RefSeq" id="WP_098902088.1">
    <property type="nucleotide sequence ID" value="NZ_NVNL01000022.1"/>
</dbReference>
<dbReference type="Pfam" id="PF06486">
    <property type="entry name" value="DUF1093"/>
    <property type="match status" value="1"/>
</dbReference>
<dbReference type="EMBL" id="NVNL01000022">
    <property type="protein sequence ID" value="PEA88871.1"/>
    <property type="molecule type" value="Genomic_DNA"/>
</dbReference>
<dbReference type="InterPro" id="IPR006542">
    <property type="entry name" value="DUF1093"/>
</dbReference>
<dbReference type="Proteomes" id="UP000220702">
    <property type="component" value="Unassembled WGS sequence"/>
</dbReference>
<dbReference type="PANTHER" id="PTHR36433">
    <property type="entry name" value="HYPOTHETICAL CYTOSOLIC PROTEIN"/>
    <property type="match status" value="1"/>
</dbReference>